<dbReference type="CDD" id="cd19481">
    <property type="entry name" value="RecA-like_protease"/>
    <property type="match status" value="1"/>
</dbReference>
<reference evidence="6 7" key="1">
    <citation type="submission" date="2018-06" db="EMBL/GenBank/DDBJ databases">
        <title>Complete Genome Sequence of Desulfobacter hydrogenophilus (DSM3380).</title>
        <authorList>
            <person name="Marietou A."/>
            <person name="Schreiber L."/>
            <person name="Marshall I."/>
            <person name="Jorgensen B."/>
        </authorList>
    </citation>
    <scope>NUCLEOTIDE SEQUENCE [LARGE SCALE GENOMIC DNA]</scope>
    <source>
        <strain evidence="6 7">DSM 3380</strain>
    </source>
</reference>
<name>A0A328FDV0_9BACT</name>
<dbReference type="Proteomes" id="UP000293902">
    <property type="component" value="Chromosome"/>
</dbReference>
<dbReference type="SUPFAM" id="SSF52540">
    <property type="entry name" value="P-loop containing nucleoside triphosphate hydrolases"/>
    <property type="match status" value="1"/>
</dbReference>
<gene>
    <name evidence="6" type="ORF">DO021_06310</name>
    <name evidence="5" type="ORF">EYB58_15750</name>
</gene>
<proteinExistence type="inferred from homology"/>
<evidence type="ECO:0000313" key="6">
    <source>
        <dbReference type="EMBL" id="RAM02831.1"/>
    </source>
</evidence>
<dbReference type="InterPro" id="IPR003593">
    <property type="entry name" value="AAA+_ATPase"/>
</dbReference>
<dbReference type="Proteomes" id="UP000248798">
    <property type="component" value="Unassembled WGS sequence"/>
</dbReference>
<dbReference type="EMBL" id="CP036313">
    <property type="protein sequence ID" value="QBH14239.1"/>
    <property type="molecule type" value="Genomic_DNA"/>
</dbReference>
<dbReference type="GO" id="GO:0005524">
    <property type="term" value="F:ATP binding"/>
    <property type="evidence" value="ECO:0007669"/>
    <property type="project" value="UniProtKB-KW"/>
</dbReference>
<dbReference type="AlphaFoldDB" id="A0A328FDV0"/>
<dbReference type="InterPro" id="IPR027417">
    <property type="entry name" value="P-loop_NTPase"/>
</dbReference>
<evidence type="ECO:0000259" key="4">
    <source>
        <dbReference type="SMART" id="SM00382"/>
    </source>
</evidence>
<evidence type="ECO:0000313" key="7">
    <source>
        <dbReference type="Proteomes" id="UP000248798"/>
    </source>
</evidence>
<dbReference type="PANTHER" id="PTHR23073">
    <property type="entry name" value="26S PROTEASOME REGULATORY SUBUNIT"/>
    <property type="match status" value="1"/>
</dbReference>
<dbReference type="RefSeq" id="WP_111954838.1">
    <property type="nucleotide sequence ID" value="NZ_CP036313.1"/>
</dbReference>
<organism evidence="6 7">
    <name type="scientific">Desulfobacter hydrogenophilus</name>
    <dbReference type="NCBI Taxonomy" id="2291"/>
    <lineage>
        <taxon>Bacteria</taxon>
        <taxon>Pseudomonadati</taxon>
        <taxon>Thermodesulfobacteriota</taxon>
        <taxon>Desulfobacteria</taxon>
        <taxon>Desulfobacterales</taxon>
        <taxon>Desulfobacteraceae</taxon>
        <taxon>Desulfobacter</taxon>
    </lineage>
</organism>
<dbReference type="GO" id="GO:0016887">
    <property type="term" value="F:ATP hydrolysis activity"/>
    <property type="evidence" value="ECO:0007669"/>
    <property type="project" value="InterPro"/>
</dbReference>
<sequence length="669" mass="73974">MPNTIHIQHVIPPRDNLPALDIRNWVMGLLAGMLPPDQQKEPSQPEAAYLMHAVPPRPHGPLNLNDMIQNSHAGEKNLIGLLGTTQPACSDIIALTLCYLVETDPMAGRCMAYLQQPMGGSRPTLSLLAALIRDSGIYPGNNMGNIMANIVHGKAVALGLLQMLNEAAPLPEQSVRLHTPVALNVAGGRFSWPGTRIIGDDDGFELPHSLARQADLQARSLAQGSRDALVIRSSSIREKTRAARHIAVTLGKKALMIENQEKAFTGLGTICIQKSLLPILSYECGPGDQINLPEITGYQGPVLVLAGHEGAFESNVGQVIGWTIPLPTHEERKSLWDKHLNRSELSEQLASDHIHGMDRIIELAGLAKRQSIIHQKDAVGMEDIREAAWLRENRGLSAMAQPVKAQVTDKTLVVRPRTQRQLDLLEQRCRLREQLVNDLGITLKARYEMGVKALFTGPSGTGKTLAASWLANRLSTPLYRVDLASITSKYIGETEKNLARLLGQSEQEDVVLLFDEADSLFGKRTDVKDANDRFANSQTNYLLQRIETYTGVVLLTSNSKARFDAAFTRRLDMIIDFPLPTPKERRAIWLNHLGSFHTLSKGNINQLAMQCELSGGHIRNVVLTAAVMAKSRKERISFETVIYALSDEYRKIGKQLAPELRQFKRKEPS</sequence>
<evidence type="ECO:0000313" key="5">
    <source>
        <dbReference type="EMBL" id="QBH14239.1"/>
    </source>
</evidence>
<keyword evidence="8" id="KW-1185">Reference proteome</keyword>
<dbReference type="Gene3D" id="3.40.50.300">
    <property type="entry name" value="P-loop containing nucleotide triphosphate hydrolases"/>
    <property type="match status" value="1"/>
</dbReference>
<feature type="domain" description="AAA+ ATPase" evidence="4">
    <location>
        <begin position="449"/>
        <end position="581"/>
    </location>
</feature>
<dbReference type="Pfam" id="PF00004">
    <property type="entry name" value="AAA"/>
    <property type="match status" value="1"/>
</dbReference>
<protein>
    <submittedName>
        <fullName evidence="6">ATP-binding protein</fullName>
    </submittedName>
</protein>
<dbReference type="EMBL" id="QLNI01000010">
    <property type="protein sequence ID" value="RAM02831.1"/>
    <property type="molecule type" value="Genomic_DNA"/>
</dbReference>
<evidence type="ECO:0000256" key="3">
    <source>
        <dbReference type="ARBA" id="ARBA00022840"/>
    </source>
</evidence>
<dbReference type="InterPro" id="IPR003959">
    <property type="entry name" value="ATPase_AAA_core"/>
</dbReference>
<evidence type="ECO:0000313" key="8">
    <source>
        <dbReference type="Proteomes" id="UP000293902"/>
    </source>
</evidence>
<keyword evidence="2" id="KW-0547">Nucleotide-binding</keyword>
<dbReference type="OrthoDB" id="9802352at2"/>
<accession>A0A328FDV0</accession>
<evidence type="ECO:0000256" key="2">
    <source>
        <dbReference type="ARBA" id="ARBA00022741"/>
    </source>
</evidence>
<dbReference type="SMART" id="SM00382">
    <property type="entry name" value="AAA"/>
    <property type="match status" value="1"/>
</dbReference>
<keyword evidence="3 6" id="KW-0067">ATP-binding</keyword>
<reference evidence="5 8" key="2">
    <citation type="submission" date="2019-02" db="EMBL/GenBank/DDBJ databases">
        <title>Complete genome sequence of Desulfobacter hydrogenophilus AcRS1.</title>
        <authorList>
            <person name="Marietou A."/>
            <person name="Lund M.B."/>
            <person name="Marshall I.P.G."/>
            <person name="Schreiber L."/>
            <person name="Jorgensen B."/>
        </authorList>
    </citation>
    <scope>NUCLEOTIDE SEQUENCE [LARGE SCALE GENOMIC DNA]</scope>
    <source>
        <strain evidence="5 8">AcRS1</strain>
    </source>
</reference>
<dbReference type="InterPro" id="IPR050221">
    <property type="entry name" value="26S_Proteasome_ATPase"/>
</dbReference>
<comment type="similarity">
    <text evidence="1">Belongs to the AAA ATPase family.</text>
</comment>
<evidence type="ECO:0000256" key="1">
    <source>
        <dbReference type="ARBA" id="ARBA00006914"/>
    </source>
</evidence>